<accession>A0A6P1VV56</accession>
<dbReference type="KEGG" id="senf:GJR95_19685"/>
<dbReference type="RefSeq" id="WP_162387503.1">
    <property type="nucleotide sequence ID" value="NZ_CP045997.1"/>
</dbReference>
<protein>
    <submittedName>
        <fullName evidence="1">Membrane-binding protein</fullName>
    </submittedName>
</protein>
<proteinExistence type="predicted"/>
<keyword evidence="2" id="KW-1185">Reference proteome</keyword>
<dbReference type="Proteomes" id="UP000464577">
    <property type="component" value="Chromosome"/>
</dbReference>
<name>A0A6P1VV56_9BACT</name>
<evidence type="ECO:0000313" key="1">
    <source>
        <dbReference type="EMBL" id="QHV97091.1"/>
    </source>
</evidence>
<dbReference type="EMBL" id="CP045997">
    <property type="protein sequence ID" value="QHV97091.1"/>
    <property type="molecule type" value="Genomic_DNA"/>
</dbReference>
<organism evidence="1 2">
    <name type="scientific">Spirosoma endbachense</name>
    <dbReference type="NCBI Taxonomy" id="2666025"/>
    <lineage>
        <taxon>Bacteria</taxon>
        <taxon>Pseudomonadati</taxon>
        <taxon>Bacteroidota</taxon>
        <taxon>Cytophagia</taxon>
        <taxon>Cytophagales</taxon>
        <taxon>Cytophagaceae</taxon>
        <taxon>Spirosoma</taxon>
    </lineage>
</organism>
<evidence type="ECO:0000313" key="2">
    <source>
        <dbReference type="Proteomes" id="UP000464577"/>
    </source>
</evidence>
<dbReference type="SUPFAM" id="SSF82185">
    <property type="entry name" value="Histone H3 K4-specific methyltransferase SET7/9 N-terminal domain"/>
    <property type="match status" value="1"/>
</dbReference>
<dbReference type="AlphaFoldDB" id="A0A6P1VV56"/>
<dbReference type="Gene3D" id="2.20.110.10">
    <property type="entry name" value="Histone H3 K4-specific methyltransferase SET7/9 N-terminal domain"/>
    <property type="match status" value="1"/>
</dbReference>
<dbReference type="PROSITE" id="PS51257">
    <property type="entry name" value="PROKAR_LIPOPROTEIN"/>
    <property type="match status" value="1"/>
</dbReference>
<sequence>MARQVRLLNNPLLVVVGLLLSLFGCSPRDRTIPAQFVSAGSAGWQRHEGQLWLNGKPFSGWQYQLWPDGDTSFVGAFYEGQAEGLHRYWYADQRQKEIRHYQNGWQEGEQRGWFESGKLAFVYHFRNDIYEGRCQEWYQSGQPAQDKHYQNGQESGSQKMWFAEGSLKANYVARNGRNYGFTGVKNCVNVWDSIAVSH</sequence>
<gene>
    <name evidence="1" type="ORF">GJR95_19685</name>
</gene>
<reference evidence="1 2" key="1">
    <citation type="submission" date="2019-11" db="EMBL/GenBank/DDBJ databases">
        <title>Spirosoma endbachense sp. nov., isolated from a natural salt meadow.</title>
        <authorList>
            <person name="Rojas J."/>
            <person name="Ambika Manirajan B."/>
            <person name="Ratering S."/>
            <person name="Suarez C."/>
            <person name="Geissler-Plaum R."/>
            <person name="Schnell S."/>
        </authorList>
    </citation>
    <scope>NUCLEOTIDE SEQUENCE [LARGE SCALE GENOMIC DNA]</scope>
    <source>
        <strain evidence="1 2">I-24</strain>
    </source>
</reference>